<evidence type="ECO:0000256" key="4">
    <source>
        <dbReference type="ARBA" id="ARBA00023136"/>
    </source>
</evidence>
<evidence type="ECO:0000313" key="7">
    <source>
        <dbReference type="Proteomes" id="UP000671908"/>
    </source>
</evidence>
<reference evidence="6 7" key="1">
    <citation type="journal article" date="2021" name="Microbiol. Resour. Announc.">
        <title>Complete Genome Sequences of Three Human Oral Treponema parvum Isolates.</title>
        <authorList>
            <person name="Zeng H."/>
            <person name="Watt R.M."/>
        </authorList>
    </citation>
    <scope>NUCLEOTIDE SEQUENCE [LARGE SCALE GENOMIC DNA]</scope>
    <source>
        <strain evidence="6 7">ATCC 700770</strain>
    </source>
</reference>
<dbReference type="KEGG" id="tpav:HRQ91_00780"/>
<dbReference type="InterPro" id="IPR050368">
    <property type="entry name" value="ClC-type_chloride_channel"/>
</dbReference>
<dbReference type="PANTHER" id="PTHR43427:SF12">
    <property type="entry name" value="CHLORIDE TRANSPORTER"/>
    <property type="match status" value="1"/>
</dbReference>
<evidence type="ECO:0000256" key="1">
    <source>
        <dbReference type="ARBA" id="ARBA00004141"/>
    </source>
</evidence>
<organism evidence="6 7">
    <name type="scientific">Treponema parvum</name>
    <dbReference type="NCBI Taxonomy" id="138851"/>
    <lineage>
        <taxon>Bacteria</taxon>
        <taxon>Pseudomonadati</taxon>
        <taxon>Spirochaetota</taxon>
        <taxon>Spirochaetia</taxon>
        <taxon>Spirochaetales</taxon>
        <taxon>Treponemataceae</taxon>
        <taxon>Treponema</taxon>
    </lineage>
</organism>
<feature type="transmembrane region" description="Helical" evidence="5">
    <location>
        <begin position="48"/>
        <end position="68"/>
    </location>
</feature>
<dbReference type="InterPro" id="IPR014743">
    <property type="entry name" value="Cl-channel_core"/>
</dbReference>
<dbReference type="InterPro" id="IPR001807">
    <property type="entry name" value="ClC"/>
</dbReference>
<keyword evidence="7" id="KW-1185">Reference proteome</keyword>
<evidence type="ECO:0000313" key="6">
    <source>
        <dbReference type="EMBL" id="QTQ13102.1"/>
    </source>
</evidence>
<feature type="transmembrane region" description="Helical" evidence="5">
    <location>
        <begin position="12"/>
        <end position="36"/>
    </location>
</feature>
<evidence type="ECO:0000256" key="2">
    <source>
        <dbReference type="ARBA" id="ARBA00022692"/>
    </source>
</evidence>
<comment type="subcellular location">
    <subcellularLocation>
        <location evidence="1">Membrane</location>
        <topology evidence="1">Multi-pass membrane protein</topology>
    </subcellularLocation>
</comment>
<dbReference type="Pfam" id="PF00654">
    <property type="entry name" value="Voltage_CLC"/>
    <property type="match status" value="1"/>
</dbReference>
<dbReference type="AlphaFoldDB" id="A0A975F2B5"/>
<dbReference type="Proteomes" id="UP000671908">
    <property type="component" value="Chromosome"/>
</dbReference>
<feature type="transmembrane region" description="Helical" evidence="5">
    <location>
        <begin position="256"/>
        <end position="273"/>
    </location>
</feature>
<dbReference type="Gene3D" id="1.10.3080.10">
    <property type="entry name" value="Clc chloride channel"/>
    <property type="match status" value="1"/>
</dbReference>
<evidence type="ECO:0000256" key="5">
    <source>
        <dbReference type="SAM" id="Phobius"/>
    </source>
</evidence>
<protein>
    <submittedName>
        <fullName evidence="6">Chloride channel protein</fullName>
    </submittedName>
</protein>
<feature type="transmembrane region" description="Helical" evidence="5">
    <location>
        <begin position="144"/>
        <end position="169"/>
    </location>
</feature>
<keyword evidence="3 5" id="KW-1133">Transmembrane helix</keyword>
<name>A0A975F2B5_9SPIR</name>
<sequence length="405" mass="43373">MQVVFDFIKHKAYVFLILLLSVFTGVFAGLVCAVFGRGLLFLDALRVSHPLFFIPFLGAAGIIIVSAYKSWGGSSAEGVSLIFEVGYGEKPSVPKRIIPFIIISTWISNLFGASVGREGVAIQIGAGLGFRVGKIFRNDRIARILLIAGIAGGFGGLFRTPIAAVFFALEVLIAGSLAYEAFLPSLITAFTASFVSGKLGVPMETVLIDAEISFTAVNIFRIVIASLAFCMVGRIFSTADKKMRLLLQKILPNDCARIFIVGLVISAASIALYRGRYSGLSLGITHSVFHGGKVYLWDWILKILFTVISLSAGFQSGEISPLLCIGSSFGYVFAGIVKLPPVLCAALGSAAVLGSATNTFLAPMFIGCEVFGFKYLPYFFITCAIAYACNGNNTIYGKQRLSSML</sequence>
<evidence type="ECO:0000256" key="3">
    <source>
        <dbReference type="ARBA" id="ARBA00022989"/>
    </source>
</evidence>
<dbReference type="RefSeq" id="WP_210119834.1">
    <property type="nucleotide sequence ID" value="NZ_CP054142.1"/>
</dbReference>
<dbReference type="GO" id="GO:0016020">
    <property type="term" value="C:membrane"/>
    <property type="evidence" value="ECO:0007669"/>
    <property type="project" value="UniProtKB-SubCell"/>
</dbReference>
<feature type="transmembrane region" description="Helical" evidence="5">
    <location>
        <begin position="213"/>
        <end position="236"/>
    </location>
</feature>
<dbReference type="GO" id="GO:0015108">
    <property type="term" value="F:chloride transmembrane transporter activity"/>
    <property type="evidence" value="ECO:0007669"/>
    <property type="project" value="InterPro"/>
</dbReference>
<feature type="transmembrane region" description="Helical" evidence="5">
    <location>
        <begin position="181"/>
        <end position="201"/>
    </location>
</feature>
<keyword evidence="4 5" id="KW-0472">Membrane</keyword>
<keyword evidence="2 5" id="KW-0812">Transmembrane</keyword>
<dbReference type="SUPFAM" id="SSF81340">
    <property type="entry name" value="Clc chloride channel"/>
    <property type="match status" value="1"/>
</dbReference>
<proteinExistence type="predicted"/>
<dbReference type="PRINTS" id="PR00762">
    <property type="entry name" value="CLCHANNEL"/>
</dbReference>
<accession>A0A975F2B5</accession>
<dbReference type="PANTHER" id="PTHR43427">
    <property type="entry name" value="CHLORIDE CHANNEL PROTEIN CLC-E"/>
    <property type="match status" value="1"/>
</dbReference>
<feature type="transmembrane region" description="Helical" evidence="5">
    <location>
        <begin position="294"/>
        <end position="313"/>
    </location>
</feature>
<dbReference type="EMBL" id="CP054142">
    <property type="protein sequence ID" value="QTQ13102.1"/>
    <property type="molecule type" value="Genomic_DNA"/>
</dbReference>
<gene>
    <name evidence="6" type="ORF">HRQ91_00780</name>
</gene>